<evidence type="ECO:0000313" key="2">
    <source>
        <dbReference type="EMBL" id="JAD22538.1"/>
    </source>
</evidence>
<protein>
    <submittedName>
        <fullName evidence="2">Uncharacterized protein</fullName>
    </submittedName>
</protein>
<feature type="region of interest" description="Disordered" evidence="1">
    <location>
        <begin position="145"/>
        <end position="199"/>
    </location>
</feature>
<reference evidence="2" key="2">
    <citation type="journal article" date="2015" name="Data Brief">
        <title>Shoot transcriptome of the giant reed, Arundo donax.</title>
        <authorList>
            <person name="Barrero R.A."/>
            <person name="Guerrero F.D."/>
            <person name="Moolhuijzen P."/>
            <person name="Goolsby J.A."/>
            <person name="Tidwell J."/>
            <person name="Bellgard S.E."/>
            <person name="Bellgard M.I."/>
        </authorList>
    </citation>
    <scope>NUCLEOTIDE SEQUENCE</scope>
    <source>
        <tissue evidence="2">Shoot tissue taken approximately 20 cm above the soil surface</tissue>
    </source>
</reference>
<name>A0A0A8YAT7_ARUDO</name>
<evidence type="ECO:0000256" key="1">
    <source>
        <dbReference type="SAM" id="MobiDB-lite"/>
    </source>
</evidence>
<accession>A0A0A8YAT7</accession>
<organism evidence="2">
    <name type="scientific">Arundo donax</name>
    <name type="common">Giant reed</name>
    <name type="synonym">Donax arundinaceus</name>
    <dbReference type="NCBI Taxonomy" id="35708"/>
    <lineage>
        <taxon>Eukaryota</taxon>
        <taxon>Viridiplantae</taxon>
        <taxon>Streptophyta</taxon>
        <taxon>Embryophyta</taxon>
        <taxon>Tracheophyta</taxon>
        <taxon>Spermatophyta</taxon>
        <taxon>Magnoliopsida</taxon>
        <taxon>Liliopsida</taxon>
        <taxon>Poales</taxon>
        <taxon>Poaceae</taxon>
        <taxon>PACMAD clade</taxon>
        <taxon>Arundinoideae</taxon>
        <taxon>Arundineae</taxon>
        <taxon>Arundo</taxon>
    </lineage>
</organism>
<feature type="region of interest" description="Disordered" evidence="1">
    <location>
        <begin position="1"/>
        <end position="54"/>
    </location>
</feature>
<dbReference type="AlphaFoldDB" id="A0A0A8YAT7"/>
<dbReference type="EMBL" id="GBRH01275357">
    <property type="protein sequence ID" value="JAD22538.1"/>
    <property type="molecule type" value="Transcribed_RNA"/>
</dbReference>
<sequence length="199" mass="21003">MGAAARRPEPPLSGMSMGTEDPGVGAPDPMTEAPDPAIPAAEGSCPGQNRARPSRLHWTPCTPHSHPQLGLPTRLLADASILAARAASRLATSLRAVPPPNAAAISTTASRLAATRAAIPPSLRVVLPLNRRIRQAGPRIRPCRPRIWRPRRFQESVSPPLPNSGRGAPSDKEPRRSTPSPPRARGEHTLSPSPPATPP</sequence>
<reference evidence="2" key="1">
    <citation type="submission" date="2014-09" db="EMBL/GenBank/DDBJ databases">
        <authorList>
            <person name="Magalhaes I.L.F."/>
            <person name="Oliveira U."/>
            <person name="Santos F.R."/>
            <person name="Vidigal T.H.D.A."/>
            <person name="Brescovit A.D."/>
            <person name="Santos A.J."/>
        </authorList>
    </citation>
    <scope>NUCLEOTIDE SEQUENCE</scope>
    <source>
        <tissue evidence="2">Shoot tissue taken approximately 20 cm above the soil surface</tissue>
    </source>
</reference>
<proteinExistence type="predicted"/>